<comment type="similarity">
    <text evidence="1">Belongs to the AHA1 family.</text>
</comment>
<dbReference type="CDD" id="cd07814">
    <property type="entry name" value="SRPBCC_CalC_Aha1-like"/>
    <property type="match status" value="1"/>
</dbReference>
<evidence type="ECO:0000256" key="1">
    <source>
        <dbReference type="ARBA" id="ARBA00006817"/>
    </source>
</evidence>
<dbReference type="InterPro" id="IPR023393">
    <property type="entry name" value="START-like_dom_sf"/>
</dbReference>
<protein>
    <recommendedName>
        <fullName evidence="2">Activator of Hsp90 ATPase homologue 1/2-like C-terminal domain-containing protein</fullName>
    </recommendedName>
</protein>
<dbReference type="Pfam" id="PF08327">
    <property type="entry name" value="AHSA1"/>
    <property type="match status" value="1"/>
</dbReference>
<keyword evidence="4" id="KW-1185">Reference proteome</keyword>
<dbReference type="InterPro" id="IPR013538">
    <property type="entry name" value="ASHA1/2-like_C"/>
</dbReference>
<sequence>MTFDPTGSESQITLTRTIAAPVEDVFAAWTDPALLEQWQADEVETEPFEGGEYRYFMAGDAEDPTDLVVTGRYIEFVENERLVMSWVASVVGDDDGNAEDGEGQIFVLEIDFREVAGGGTSITIVERGLAHADAESRIFSIEAWSQAIEHLAELME</sequence>
<evidence type="ECO:0000313" key="3">
    <source>
        <dbReference type="EMBL" id="KKB10760.1"/>
    </source>
</evidence>
<dbReference type="RefSeq" id="WP_046109720.1">
    <property type="nucleotide sequence ID" value="NZ_JZEX01000135.1"/>
</dbReference>
<dbReference type="AlphaFoldDB" id="A0A0F5FQA3"/>
<gene>
    <name evidence="3" type="ORF">VE25_16350</name>
</gene>
<dbReference type="OrthoDB" id="9805228at2"/>
<evidence type="ECO:0000259" key="2">
    <source>
        <dbReference type="Pfam" id="PF08327"/>
    </source>
</evidence>
<dbReference type="EMBL" id="JZEX01000135">
    <property type="protein sequence ID" value="KKB10760.1"/>
    <property type="molecule type" value="Genomic_DNA"/>
</dbReference>
<accession>A0A0F5FQA3</accession>
<dbReference type="SUPFAM" id="SSF55961">
    <property type="entry name" value="Bet v1-like"/>
    <property type="match status" value="1"/>
</dbReference>
<proteinExistence type="inferred from homology"/>
<reference evidence="3 4" key="1">
    <citation type="submission" date="2015-03" db="EMBL/GenBank/DDBJ databases">
        <authorList>
            <person name="Hassan Y.I."/>
            <person name="Lepp D."/>
            <person name="Li X.-Z."/>
            <person name="Zhou T."/>
        </authorList>
    </citation>
    <scope>NUCLEOTIDE SEQUENCE [LARGE SCALE GENOMIC DNA]</scope>
    <source>
        <strain evidence="3 4">BD-c194</strain>
    </source>
</reference>
<evidence type="ECO:0000313" key="4">
    <source>
        <dbReference type="Proteomes" id="UP000033632"/>
    </source>
</evidence>
<dbReference type="PATRIC" id="fig|443610.3.peg.1563"/>
<dbReference type="Gene3D" id="3.30.530.20">
    <property type="match status" value="1"/>
</dbReference>
<feature type="domain" description="Activator of Hsp90 ATPase homologue 1/2-like C-terminal" evidence="2">
    <location>
        <begin position="19"/>
        <end position="156"/>
    </location>
</feature>
<comment type="caution">
    <text evidence="3">The sequence shown here is derived from an EMBL/GenBank/DDBJ whole genome shotgun (WGS) entry which is preliminary data.</text>
</comment>
<dbReference type="STRING" id="443610.VE25_16350"/>
<name>A0A0F5FQA3_9HYPH</name>
<organism evidence="3 4">
    <name type="scientific">Devosia geojensis</name>
    <dbReference type="NCBI Taxonomy" id="443610"/>
    <lineage>
        <taxon>Bacteria</taxon>
        <taxon>Pseudomonadati</taxon>
        <taxon>Pseudomonadota</taxon>
        <taxon>Alphaproteobacteria</taxon>
        <taxon>Hyphomicrobiales</taxon>
        <taxon>Devosiaceae</taxon>
        <taxon>Devosia</taxon>
    </lineage>
</organism>
<dbReference type="Proteomes" id="UP000033632">
    <property type="component" value="Unassembled WGS sequence"/>
</dbReference>